<accession>A0A1I5YWM7</accession>
<feature type="transmembrane region" description="Helical" evidence="1">
    <location>
        <begin position="9"/>
        <end position="32"/>
    </location>
</feature>
<dbReference type="STRING" id="1465490.SAMN05444277_114105"/>
<name>A0A1I5YWM7_9BACT</name>
<dbReference type="AlphaFoldDB" id="A0A1I5YWM7"/>
<keyword evidence="1" id="KW-1133">Transmembrane helix</keyword>
<evidence type="ECO:0008006" key="4">
    <source>
        <dbReference type="Google" id="ProtNLM"/>
    </source>
</evidence>
<dbReference type="OrthoDB" id="1048788at2"/>
<evidence type="ECO:0000256" key="1">
    <source>
        <dbReference type="SAM" id="Phobius"/>
    </source>
</evidence>
<protein>
    <recommendedName>
        <fullName evidence="4">DUF3810 domain-containing protein</fullName>
    </recommendedName>
</protein>
<dbReference type="EMBL" id="FOXQ01000014">
    <property type="protein sequence ID" value="SFQ48629.1"/>
    <property type="molecule type" value="Genomic_DNA"/>
</dbReference>
<sequence>MQWIQNKKWWFRPLILLLVVILLHVLALWPWFIENVYSAYIYPPIAYILRLLTGWIPFSIGDVLYGLAIIWVIAKTIKFFKHKPTWKRFALAIRSFTVKCLWMYIIFLLLWALNYYRYGIGYKMHLFPDRYNTEDLRIVTAQIREELNANRKLMDSLHLNYGDSKNIFKQAAGLYDVAKTTYPYLNYPNHSVKKMLAGDIGSYGGFLGYYNPFTGEAQVNAKMPTFIIPFTTCHEIGHQLGFASESEASFAGFLAVKSGNLPQFNYSAYFDMFLYANSELFSRDSVAAKQNVQQLDTLVKKDLNEYKQYLKDYRNPLEPLLTKLYGNYLKAHNQPKGIESYDEVVAWLIAYYKKYGSL</sequence>
<keyword evidence="3" id="KW-1185">Reference proteome</keyword>
<feature type="transmembrane region" description="Helical" evidence="1">
    <location>
        <begin position="95"/>
        <end position="116"/>
    </location>
</feature>
<dbReference type="Pfam" id="PF12725">
    <property type="entry name" value="DUF3810"/>
    <property type="match status" value="1"/>
</dbReference>
<reference evidence="2 3" key="1">
    <citation type="submission" date="2016-10" db="EMBL/GenBank/DDBJ databases">
        <authorList>
            <person name="de Groot N.N."/>
        </authorList>
    </citation>
    <scope>NUCLEOTIDE SEQUENCE [LARGE SCALE GENOMIC DNA]</scope>
    <source>
        <strain evidence="2 3">DSM 28286</strain>
    </source>
</reference>
<evidence type="ECO:0000313" key="3">
    <source>
        <dbReference type="Proteomes" id="UP000199031"/>
    </source>
</evidence>
<proteinExistence type="predicted"/>
<dbReference type="InterPro" id="IPR024294">
    <property type="entry name" value="DUF3810"/>
</dbReference>
<gene>
    <name evidence="2" type="ORF">SAMN05444277_114105</name>
</gene>
<dbReference type="RefSeq" id="WP_090662325.1">
    <property type="nucleotide sequence ID" value="NZ_FOXQ01000014.1"/>
</dbReference>
<evidence type="ECO:0000313" key="2">
    <source>
        <dbReference type="EMBL" id="SFQ48629.1"/>
    </source>
</evidence>
<feature type="transmembrane region" description="Helical" evidence="1">
    <location>
        <begin position="52"/>
        <end position="74"/>
    </location>
</feature>
<keyword evidence="1" id="KW-0812">Transmembrane</keyword>
<keyword evidence="1" id="KW-0472">Membrane</keyword>
<dbReference type="Proteomes" id="UP000199031">
    <property type="component" value="Unassembled WGS sequence"/>
</dbReference>
<organism evidence="2 3">
    <name type="scientific">Parafilimonas terrae</name>
    <dbReference type="NCBI Taxonomy" id="1465490"/>
    <lineage>
        <taxon>Bacteria</taxon>
        <taxon>Pseudomonadati</taxon>
        <taxon>Bacteroidota</taxon>
        <taxon>Chitinophagia</taxon>
        <taxon>Chitinophagales</taxon>
        <taxon>Chitinophagaceae</taxon>
        <taxon>Parafilimonas</taxon>
    </lineage>
</organism>